<evidence type="ECO:0000313" key="11">
    <source>
        <dbReference type="EMBL" id="MBK5926885.1"/>
    </source>
</evidence>
<evidence type="ECO:0000256" key="5">
    <source>
        <dbReference type="ARBA" id="ARBA00022679"/>
    </source>
</evidence>
<dbReference type="GO" id="GO:0005886">
    <property type="term" value="C:plasma membrane"/>
    <property type="evidence" value="ECO:0007669"/>
    <property type="project" value="UniProtKB-SubCell"/>
</dbReference>
<dbReference type="GO" id="GO:0043842">
    <property type="term" value="F:Kdo transferase activity"/>
    <property type="evidence" value="ECO:0007669"/>
    <property type="project" value="UniProtKB-EC"/>
</dbReference>
<dbReference type="Pfam" id="PF04413">
    <property type="entry name" value="Glycos_transf_N"/>
    <property type="match status" value="1"/>
</dbReference>
<dbReference type="InterPro" id="IPR039901">
    <property type="entry name" value="Kdotransferase"/>
</dbReference>
<evidence type="ECO:0000256" key="8">
    <source>
        <dbReference type="PIRSR" id="PIRSR639901-1"/>
    </source>
</evidence>
<accession>A0A934TIQ7</accession>
<comment type="function">
    <text evidence="1 9">Involved in lipopolysaccharide (LPS) biosynthesis. Catalyzes the transfer of 3-deoxy-D-manno-octulosonate (Kdo) residue(s) from CMP-Kdo to lipid IV(A), the tetraacyldisaccharide-1,4'-bisphosphate precursor of lipid A.</text>
</comment>
<dbReference type="GO" id="GO:0009245">
    <property type="term" value="P:lipid A biosynthetic process"/>
    <property type="evidence" value="ECO:0007669"/>
    <property type="project" value="TreeGrafter"/>
</dbReference>
<dbReference type="EMBL" id="NHSD01000182">
    <property type="protein sequence ID" value="MBK5926885.1"/>
    <property type="molecule type" value="Genomic_DNA"/>
</dbReference>
<dbReference type="Gene3D" id="3.40.50.11720">
    <property type="entry name" value="3-Deoxy-D-manno-octulosonic-acid transferase, N-terminal domain"/>
    <property type="match status" value="1"/>
</dbReference>
<comment type="pathway">
    <text evidence="2 9">Bacterial outer membrane biogenesis; LPS core biosynthesis.</text>
</comment>
<evidence type="ECO:0000256" key="3">
    <source>
        <dbReference type="ARBA" id="ARBA00012621"/>
    </source>
</evidence>
<dbReference type="PANTHER" id="PTHR42755">
    <property type="entry name" value="3-DEOXY-MANNO-OCTULOSONATE CYTIDYLYLTRANSFERASE"/>
    <property type="match status" value="1"/>
</dbReference>
<keyword evidence="9" id="KW-0472">Membrane</keyword>
<gene>
    <name evidence="11" type="ORF">CCR87_05920</name>
</gene>
<name>A0A934TIQ7_9RHOB</name>
<evidence type="ECO:0000259" key="10">
    <source>
        <dbReference type="Pfam" id="PF04413"/>
    </source>
</evidence>
<keyword evidence="12" id="KW-1185">Reference proteome</keyword>
<protein>
    <recommendedName>
        <fullName evidence="4 9">3-deoxy-D-manno-octulosonic acid transferase</fullName>
        <shortName evidence="9">Kdo transferase</shortName>
        <ecNumber evidence="3 9">2.4.99.12</ecNumber>
    </recommendedName>
    <alternativeName>
        <fullName evidence="6 9">Lipid IV(A) 3-deoxy-D-manno-octulosonic acid transferase</fullName>
    </alternativeName>
</protein>
<evidence type="ECO:0000256" key="2">
    <source>
        <dbReference type="ARBA" id="ARBA00004713"/>
    </source>
</evidence>
<evidence type="ECO:0000256" key="4">
    <source>
        <dbReference type="ARBA" id="ARBA00019077"/>
    </source>
</evidence>
<reference evidence="11" key="2">
    <citation type="journal article" date="2020" name="Microorganisms">
        <title>Osmotic Adaptation and Compatible Solute Biosynthesis of Phototrophic Bacteria as Revealed from Genome Analyses.</title>
        <authorList>
            <person name="Imhoff J.F."/>
            <person name="Rahn T."/>
            <person name="Kunzel S."/>
            <person name="Keller A."/>
            <person name="Neulinger S.C."/>
        </authorList>
    </citation>
    <scope>NUCLEOTIDE SEQUENCE</scope>
    <source>
        <strain evidence="11">LMG 28126</strain>
    </source>
</reference>
<feature type="active site" description="Proton acceptor" evidence="8">
    <location>
        <position position="63"/>
    </location>
</feature>
<dbReference type="InterPro" id="IPR007507">
    <property type="entry name" value="Glycos_transf_N"/>
</dbReference>
<feature type="domain" description="3-deoxy-D-manno-octulosonic-acid transferase N-terminal" evidence="10">
    <location>
        <begin position="39"/>
        <end position="215"/>
    </location>
</feature>
<evidence type="ECO:0000256" key="1">
    <source>
        <dbReference type="ARBA" id="ARBA00003394"/>
    </source>
</evidence>
<dbReference type="EC" id="2.4.99.12" evidence="3 9"/>
<comment type="caution">
    <text evidence="11">The sequence shown here is derived from an EMBL/GenBank/DDBJ whole genome shotgun (WGS) entry which is preliminary data.</text>
</comment>
<keyword evidence="9" id="KW-1003">Cell membrane</keyword>
<dbReference type="Proteomes" id="UP000706333">
    <property type="component" value="Unassembled WGS sequence"/>
</dbReference>
<dbReference type="AlphaFoldDB" id="A0A934TIQ7"/>
<dbReference type="GO" id="GO:0009244">
    <property type="term" value="P:lipopolysaccharide core region biosynthetic process"/>
    <property type="evidence" value="ECO:0007669"/>
    <property type="project" value="UniProtKB-UniRule"/>
</dbReference>
<keyword evidence="9" id="KW-1133">Transmembrane helix</keyword>
<keyword evidence="9" id="KW-0812">Transmembrane</keyword>
<reference evidence="11" key="1">
    <citation type="submission" date="2017-05" db="EMBL/GenBank/DDBJ databases">
        <authorList>
            <person name="Imhoff J.F."/>
            <person name="Rahn T."/>
            <person name="Kuenzel S."/>
            <person name="Neulinger S.C."/>
        </authorList>
    </citation>
    <scope>NUCLEOTIDE SEQUENCE</scope>
    <source>
        <strain evidence="11">LMG 28126</strain>
    </source>
</reference>
<evidence type="ECO:0000256" key="7">
    <source>
        <dbReference type="ARBA" id="ARBA00049183"/>
    </source>
</evidence>
<dbReference type="Gene3D" id="3.40.50.2000">
    <property type="entry name" value="Glycogen Phosphorylase B"/>
    <property type="match status" value="1"/>
</dbReference>
<keyword evidence="9" id="KW-0448">Lipopolysaccharide biosynthesis</keyword>
<keyword evidence="5 9" id="KW-0808">Transferase</keyword>
<dbReference type="RefSeq" id="WP_201156653.1">
    <property type="nucleotide sequence ID" value="NZ_NHSD01000182.1"/>
</dbReference>
<comment type="catalytic activity">
    <reaction evidence="7 9">
        <text>lipid IVA (E. coli) + CMP-3-deoxy-beta-D-manno-octulosonate = alpha-Kdo-(2-&gt;6)-lipid IVA (E. coli) + CMP + H(+)</text>
        <dbReference type="Rhea" id="RHEA:28066"/>
        <dbReference type="ChEBI" id="CHEBI:15378"/>
        <dbReference type="ChEBI" id="CHEBI:58603"/>
        <dbReference type="ChEBI" id="CHEBI:60364"/>
        <dbReference type="ChEBI" id="CHEBI:60377"/>
        <dbReference type="ChEBI" id="CHEBI:85987"/>
        <dbReference type="EC" id="2.4.99.12"/>
    </reaction>
</comment>
<proteinExistence type="inferred from homology"/>
<dbReference type="InterPro" id="IPR038107">
    <property type="entry name" value="Glycos_transf_N_sf"/>
</dbReference>
<sequence length="436" mass="46165">MTLLRAAITLYRLLWWAALPLVLVYLWRRGRRDPDYRRHWNERFGGGAVPSGAVWVHAVSLGEMRSAVPLVHGLLDRGETVVTTHLTPAGRRAAHAAFGPEIAAGRVIPRYLPFETHHAWARVLRRARPKLVIALEIEIWPGMIAALHRAGVPLVLANSQVPEASLPRARRLARILGHPVALVPLVLAKSERHADRFRALGAPRVQVCGELRFDQAIPPAQIAGAAALRPALGGRPVVTLASVVAGEEDTYLDALSRLRAALPVAPLAVWVPRAPELFDATADRLAAAGLRVARRSTALDGALAATQDLSGIDVALGDSFGEMFFYLALGDVAVVGGGFVPKGAHNIIEPLALGRPVLVGPSVWTIEYPGQEAMAAGVVTLCTDAAALATALADQLTDRLADPGDDAAMAAFLDAHGGATARTLAALAPLLEGDGT</sequence>
<organism evidence="11 12">
    <name type="scientific">Rhodobaculum claviforme</name>
    <dbReference type="NCBI Taxonomy" id="1549854"/>
    <lineage>
        <taxon>Bacteria</taxon>
        <taxon>Pseudomonadati</taxon>
        <taxon>Pseudomonadota</taxon>
        <taxon>Alphaproteobacteria</taxon>
        <taxon>Rhodobacterales</taxon>
        <taxon>Paracoccaceae</taxon>
        <taxon>Rhodobaculum</taxon>
    </lineage>
</organism>
<evidence type="ECO:0000313" key="12">
    <source>
        <dbReference type="Proteomes" id="UP000706333"/>
    </source>
</evidence>
<comment type="similarity">
    <text evidence="9">Belongs to the glycosyltransferase group 1 family.</text>
</comment>
<comment type="subcellular location">
    <subcellularLocation>
        <location evidence="9">Cell membrane</location>
    </subcellularLocation>
</comment>
<dbReference type="PANTHER" id="PTHR42755:SF1">
    <property type="entry name" value="3-DEOXY-D-MANNO-OCTULOSONIC ACID TRANSFERASE, MITOCHONDRIAL-RELATED"/>
    <property type="match status" value="1"/>
</dbReference>
<evidence type="ECO:0000256" key="6">
    <source>
        <dbReference type="ARBA" id="ARBA00031445"/>
    </source>
</evidence>
<feature type="transmembrane region" description="Helical" evidence="9">
    <location>
        <begin position="6"/>
        <end position="27"/>
    </location>
</feature>
<evidence type="ECO:0000256" key="9">
    <source>
        <dbReference type="RuleBase" id="RU365103"/>
    </source>
</evidence>